<dbReference type="PANTHER" id="PTHR33356:SF34">
    <property type="match status" value="1"/>
</dbReference>
<protein>
    <submittedName>
        <fullName evidence="2">Uncharacterized protein</fullName>
    </submittedName>
</protein>
<dbReference type="EMBL" id="CM004395">
    <property type="protein sequence ID" value="OAY40734.1"/>
    <property type="molecule type" value="Genomic_DNA"/>
</dbReference>
<name>A0A2C9V940_MANES</name>
<sequence length="240" mass="26422">MAEFPPNLEDGELWLPSDIFLNEVPSKYNPYRISCMEDFAGHFAALSLLQNHSSPTPSRPHPKSPLNSQRFKIAVRELSASHLPPVSLGVNGGAELGQRLNGYGSGPLLARSEPFHEFQVQPQVDSYPDTTLRVCERQRNPPQIRLHPFPGSGFGFRGGGGGGGGVRESGGTGVFHPRIVNPTTASPATTDVKRKQVVRSRAENQVNQQRNSMKSPGVNKQEDCYYHLPPEMGLPHDWTY</sequence>
<proteinExistence type="predicted"/>
<feature type="region of interest" description="Disordered" evidence="1">
    <location>
        <begin position="158"/>
        <end position="220"/>
    </location>
</feature>
<dbReference type="Gramene" id="Manes.09G044800.1.v8.1">
    <property type="protein sequence ID" value="Manes.09G044800.1.v8.1.CDS"/>
    <property type="gene ID" value="Manes.09G044800.v8.1"/>
</dbReference>
<dbReference type="PANTHER" id="PTHR33356">
    <property type="entry name" value="TIP41-LIKE PROTEIN"/>
    <property type="match status" value="1"/>
</dbReference>
<keyword evidence="3" id="KW-1185">Reference proteome</keyword>
<accession>A0A2C9V940</accession>
<gene>
    <name evidence="2" type="ORF">MANES_09G044800v8</name>
</gene>
<reference evidence="3" key="1">
    <citation type="journal article" date="2016" name="Nat. Biotechnol.">
        <title>Sequencing wild and cultivated cassava and related species reveals extensive interspecific hybridization and genetic diversity.</title>
        <authorList>
            <person name="Bredeson J.V."/>
            <person name="Lyons J.B."/>
            <person name="Prochnik S.E."/>
            <person name="Wu G.A."/>
            <person name="Ha C.M."/>
            <person name="Edsinger-Gonzales E."/>
            <person name="Grimwood J."/>
            <person name="Schmutz J."/>
            <person name="Rabbi I.Y."/>
            <person name="Egesi C."/>
            <person name="Nauluvula P."/>
            <person name="Lebot V."/>
            <person name="Ndunguru J."/>
            <person name="Mkamilo G."/>
            <person name="Bart R.S."/>
            <person name="Setter T.L."/>
            <person name="Gleadow R.M."/>
            <person name="Kulakow P."/>
            <person name="Ferguson M.E."/>
            <person name="Rounsley S."/>
            <person name="Rokhsar D.S."/>
        </authorList>
    </citation>
    <scope>NUCLEOTIDE SEQUENCE [LARGE SCALE GENOMIC DNA]</scope>
    <source>
        <strain evidence="3">cv. AM560-2</strain>
    </source>
</reference>
<dbReference type="OMA" id="CMEDFAG"/>
<evidence type="ECO:0000313" key="3">
    <source>
        <dbReference type="Proteomes" id="UP000091857"/>
    </source>
</evidence>
<feature type="compositionally biased region" description="Gly residues" evidence="1">
    <location>
        <begin position="158"/>
        <end position="173"/>
    </location>
</feature>
<dbReference type="OrthoDB" id="1888697at2759"/>
<dbReference type="Proteomes" id="UP000091857">
    <property type="component" value="Chromosome 9"/>
</dbReference>
<evidence type="ECO:0000313" key="2">
    <source>
        <dbReference type="EMBL" id="OAY40734.1"/>
    </source>
</evidence>
<feature type="compositionally biased region" description="Polar residues" evidence="1">
    <location>
        <begin position="203"/>
        <end position="214"/>
    </location>
</feature>
<evidence type="ECO:0000256" key="1">
    <source>
        <dbReference type="SAM" id="MobiDB-lite"/>
    </source>
</evidence>
<comment type="caution">
    <text evidence="2">The sequence shown here is derived from an EMBL/GenBank/DDBJ whole genome shotgun (WGS) entry which is preliminary data.</text>
</comment>
<dbReference type="AlphaFoldDB" id="A0A2C9V940"/>
<organism evidence="2 3">
    <name type="scientific">Manihot esculenta</name>
    <name type="common">Cassava</name>
    <name type="synonym">Jatropha manihot</name>
    <dbReference type="NCBI Taxonomy" id="3983"/>
    <lineage>
        <taxon>Eukaryota</taxon>
        <taxon>Viridiplantae</taxon>
        <taxon>Streptophyta</taxon>
        <taxon>Embryophyta</taxon>
        <taxon>Tracheophyta</taxon>
        <taxon>Spermatophyta</taxon>
        <taxon>Magnoliopsida</taxon>
        <taxon>eudicotyledons</taxon>
        <taxon>Gunneridae</taxon>
        <taxon>Pentapetalae</taxon>
        <taxon>rosids</taxon>
        <taxon>fabids</taxon>
        <taxon>Malpighiales</taxon>
        <taxon>Euphorbiaceae</taxon>
        <taxon>Crotonoideae</taxon>
        <taxon>Manihoteae</taxon>
        <taxon>Manihot</taxon>
    </lineage>
</organism>